<evidence type="ECO:0000313" key="3">
    <source>
        <dbReference type="Proteomes" id="UP001233999"/>
    </source>
</evidence>
<keyword evidence="1" id="KW-0472">Membrane</keyword>
<sequence length="69" mass="7751">TIRNYLHMSIIIFVPIIIFLCCICCRFGIYASTQSKRVIQARTAVAVIRVPEDTNVTQSRAHTQSSTPP</sequence>
<organism evidence="2 3">
    <name type="scientific">Diploptera punctata</name>
    <name type="common">Pacific beetle cockroach</name>
    <dbReference type="NCBI Taxonomy" id="6984"/>
    <lineage>
        <taxon>Eukaryota</taxon>
        <taxon>Metazoa</taxon>
        <taxon>Ecdysozoa</taxon>
        <taxon>Arthropoda</taxon>
        <taxon>Hexapoda</taxon>
        <taxon>Insecta</taxon>
        <taxon>Pterygota</taxon>
        <taxon>Neoptera</taxon>
        <taxon>Polyneoptera</taxon>
        <taxon>Dictyoptera</taxon>
        <taxon>Blattodea</taxon>
        <taxon>Blaberoidea</taxon>
        <taxon>Blaberidae</taxon>
        <taxon>Diplopterinae</taxon>
        <taxon>Diploptera</taxon>
    </lineage>
</organism>
<feature type="transmembrane region" description="Helical" evidence="1">
    <location>
        <begin position="6"/>
        <end position="29"/>
    </location>
</feature>
<name>A0AAD8EFY3_DIPPU</name>
<dbReference type="Proteomes" id="UP001233999">
    <property type="component" value="Unassembled WGS sequence"/>
</dbReference>
<dbReference type="EMBL" id="JASPKZ010005295">
    <property type="protein sequence ID" value="KAJ9588943.1"/>
    <property type="molecule type" value="Genomic_DNA"/>
</dbReference>
<dbReference type="AlphaFoldDB" id="A0AAD8EFY3"/>
<comment type="caution">
    <text evidence="2">The sequence shown here is derived from an EMBL/GenBank/DDBJ whole genome shotgun (WGS) entry which is preliminary data.</text>
</comment>
<keyword evidence="1" id="KW-0812">Transmembrane</keyword>
<feature type="non-terminal residue" evidence="2">
    <location>
        <position position="1"/>
    </location>
</feature>
<feature type="non-terminal residue" evidence="2">
    <location>
        <position position="69"/>
    </location>
</feature>
<keyword evidence="1" id="KW-1133">Transmembrane helix</keyword>
<reference evidence="2" key="2">
    <citation type="submission" date="2023-05" db="EMBL/GenBank/DDBJ databases">
        <authorList>
            <person name="Fouks B."/>
        </authorList>
    </citation>
    <scope>NUCLEOTIDE SEQUENCE</scope>
    <source>
        <strain evidence="2">Stay&amp;Tobe</strain>
        <tissue evidence="2">Testes</tissue>
    </source>
</reference>
<keyword evidence="3" id="KW-1185">Reference proteome</keyword>
<evidence type="ECO:0000256" key="1">
    <source>
        <dbReference type="SAM" id="Phobius"/>
    </source>
</evidence>
<accession>A0AAD8EFY3</accession>
<gene>
    <name evidence="2" type="ORF">L9F63_017772</name>
</gene>
<proteinExistence type="predicted"/>
<evidence type="ECO:0000313" key="2">
    <source>
        <dbReference type="EMBL" id="KAJ9588943.1"/>
    </source>
</evidence>
<protein>
    <submittedName>
        <fullName evidence="2">Uncharacterized protein</fullName>
    </submittedName>
</protein>
<reference evidence="2" key="1">
    <citation type="journal article" date="2023" name="IScience">
        <title>Live-bearing cockroach genome reveals convergent evolutionary mechanisms linked to viviparity in insects and beyond.</title>
        <authorList>
            <person name="Fouks B."/>
            <person name="Harrison M.C."/>
            <person name="Mikhailova A.A."/>
            <person name="Marchal E."/>
            <person name="English S."/>
            <person name="Carruthers M."/>
            <person name="Jennings E.C."/>
            <person name="Chiamaka E.L."/>
            <person name="Frigard R.A."/>
            <person name="Pippel M."/>
            <person name="Attardo G.M."/>
            <person name="Benoit J.B."/>
            <person name="Bornberg-Bauer E."/>
            <person name="Tobe S.S."/>
        </authorList>
    </citation>
    <scope>NUCLEOTIDE SEQUENCE</scope>
    <source>
        <strain evidence="2">Stay&amp;Tobe</strain>
    </source>
</reference>